<keyword evidence="2" id="KW-1185">Reference proteome</keyword>
<name>A0A9N8HF00_9STRA</name>
<accession>A0A9N8HF00</accession>
<gene>
    <name evidence="1" type="ORF">SEMRO_434_G142101.1</name>
</gene>
<dbReference type="AlphaFoldDB" id="A0A9N8HF00"/>
<proteinExistence type="predicted"/>
<evidence type="ECO:0000313" key="2">
    <source>
        <dbReference type="Proteomes" id="UP001153069"/>
    </source>
</evidence>
<dbReference type="Proteomes" id="UP001153069">
    <property type="component" value="Unassembled WGS sequence"/>
</dbReference>
<sequence>MVAPWKREEGGSRKKSSIERKKLWLWSYLYLRVVCVMVDGSNCRSVIMVSSHRPRERKKSTCCLSSPNFKLTDWLMIDLSQDSKS</sequence>
<dbReference type="EMBL" id="CAICTM010000433">
    <property type="protein sequence ID" value="CAB9510387.1"/>
    <property type="molecule type" value="Genomic_DNA"/>
</dbReference>
<comment type="caution">
    <text evidence="1">The sequence shown here is derived from an EMBL/GenBank/DDBJ whole genome shotgun (WGS) entry which is preliminary data.</text>
</comment>
<organism evidence="1 2">
    <name type="scientific">Seminavis robusta</name>
    <dbReference type="NCBI Taxonomy" id="568900"/>
    <lineage>
        <taxon>Eukaryota</taxon>
        <taxon>Sar</taxon>
        <taxon>Stramenopiles</taxon>
        <taxon>Ochrophyta</taxon>
        <taxon>Bacillariophyta</taxon>
        <taxon>Bacillariophyceae</taxon>
        <taxon>Bacillariophycidae</taxon>
        <taxon>Naviculales</taxon>
        <taxon>Naviculaceae</taxon>
        <taxon>Seminavis</taxon>
    </lineage>
</organism>
<protein>
    <submittedName>
        <fullName evidence="1">Uncharacterized protein</fullName>
    </submittedName>
</protein>
<evidence type="ECO:0000313" key="1">
    <source>
        <dbReference type="EMBL" id="CAB9510387.1"/>
    </source>
</evidence>
<reference evidence="1" key="1">
    <citation type="submission" date="2020-06" db="EMBL/GenBank/DDBJ databases">
        <authorList>
            <consortium name="Plant Systems Biology data submission"/>
        </authorList>
    </citation>
    <scope>NUCLEOTIDE SEQUENCE</scope>
    <source>
        <strain evidence="1">D6</strain>
    </source>
</reference>